<proteinExistence type="predicted"/>
<dbReference type="EMBL" id="LR798430">
    <property type="protein sequence ID" value="CAB5231082.1"/>
    <property type="molecule type" value="Genomic_DNA"/>
</dbReference>
<evidence type="ECO:0000313" key="1">
    <source>
        <dbReference type="EMBL" id="CAB4185073.1"/>
    </source>
</evidence>
<organism evidence="3">
    <name type="scientific">uncultured Caudovirales phage</name>
    <dbReference type="NCBI Taxonomy" id="2100421"/>
    <lineage>
        <taxon>Viruses</taxon>
        <taxon>Duplodnaviria</taxon>
        <taxon>Heunggongvirae</taxon>
        <taxon>Uroviricota</taxon>
        <taxon>Caudoviricetes</taxon>
        <taxon>Peduoviridae</taxon>
        <taxon>Maltschvirus</taxon>
        <taxon>Maltschvirus maltsch</taxon>
    </lineage>
</organism>
<evidence type="ECO:0000313" key="2">
    <source>
        <dbReference type="EMBL" id="CAB4193357.1"/>
    </source>
</evidence>
<evidence type="ECO:0000313" key="3">
    <source>
        <dbReference type="EMBL" id="CAB4217909.1"/>
    </source>
</evidence>
<protein>
    <submittedName>
        <fullName evidence="3">Phage major capsid protein, HK97</fullName>
    </submittedName>
</protein>
<dbReference type="SUPFAM" id="SSF56563">
    <property type="entry name" value="Major capsid protein gp5"/>
    <property type="match status" value="1"/>
</dbReference>
<dbReference type="EMBL" id="LR797075">
    <property type="protein sequence ID" value="CAB4185073.1"/>
    <property type="molecule type" value="Genomic_DNA"/>
</dbReference>
<dbReference type="EMBL" id="LR797197">
    <property type="protein sequence ID" value="CAB4193357.1"/>
    <property type="molecule type" value="Genomic_DNA"/>
</dbReference>
<sequence>MILDLDKRAAEVKQTIVALGGTAVQANNSPAEGQLSADTIKAHILTDMRESVTRVDAMRKGGKDRRPVDVSWAQFIQERWGFSASDNGSPDSFYAALGINPSYHSLEHLNSFPEFQEGYRWLVPEIIRDAIRLGLRRAPIYSRLIAAEENVAQPSVIMPVINMSDVPVRKIGEMESIPTGTVSFGQKTVSLQKVGTGIKITDAVNQFVSLNILALYLQDVGVKIGLGLDYLAVDALINGDQADGSLSAPVIGVYTTTSLVYKDLLRAWIRMGRIGRAPKRMLSNEDIAIEMLELSEFKGFNGLATVQTKIQLDDNAIPTSQGYSVHGAMPSANQLMLVDTSSALIKLNASALRIEADRIVEKGLNATYVSIHTGFANLFRDGRLIIDKSLAFSSQGFPSWMDVSTAENKPFGS</sequence>
<gene>
    <name evidence="1" type="ORF">UFOVP1127_9</name>
    <name evidence="2" type="ORF">UFOVP1242_65</name>
    <name evidence="3" type="ORF">UFOVP1492_125</name>
    <name evidence="4" type="ORF">UFOVP1580_18</name>
</gene>
<dbReference type="EMBL" id="LR797450">
    <property type="protein sequence ID" value="CAB4217909.1"/>
    <property type="molecule type" value="Genomic_DNA"/>
</dbReference>
<evidence type="ECO:0000313" key="4">
    <source>
        <dbReference type="EMBL" id="CAB5231082.1"/>
    </source>
</evidence>
<accession>A0A6J5SRH3</accession>
<name>A0A6J5SRH3_9CAUD</name>
<reference evidence="3" key="1">
    <citation type="submission" date="2020-05" db="EMBL/GenBank/DDBJ databases">
        <authorList>
            <person name="Chiriac C."/>
            <person name="Salcher M."/>
            <person name="Ghai R."/>
            <person name="Kavagutti S V."/>
        </authorList>
    </citation>
    <scope>NUCLEOTIDE SEQUENCE</scope>
</reference>